<keyword evidence="1" id="KW-0812">Transmembrane</keyword>
<keyword evidence="1" id="KW-0472">Membrane</keyword>
<dbReference type="GO" id="GO:0006487">
    <property type="term" value="P:protein N-linked glycosylation"/>
    <property type="evidence" value="ECO:0007669"/>
    <property type="project" value="TreeGrafter"/>
</dbReference>
<keyword evidence="4" id="KW-1185">Reference proteome</keyword>
<proteinExistence type="predicted"/>
<protein>
    <recommendedName>
        <fullName evidence="2">Glycosyltransferase 2-like domain-containing protein</fullName>
    </recommendedName>
</protein>
<keyword evidence="1" id="KW-1133">Transmembrane helix</keyword>
<evidence type="ECO:0000256" key="1">
    <source>
        <dbReference type="SAM" id="Phobius"/>
    </source>
</evidence>
<name>A0A9P0HU94_SPOLI</name>
<feature type="domain" description="Glycosyltransferase 2-like" evidence="2">
    <location>
        <begin position="71"/>
        <end position="128"/>
    </location>
</feature>
<accession>A0A9P0HU94</accession>
<dbReference type="InterPro" id="IPR029044">
    <property type="entry name" value="Nucleotide-diphossugar_trans"/>
</dbReference>
<evidence type="ECO:0000313" key="3">
    <source>
        <dbReference type="EMBL" id="CAH1635408.1"/>
    </source>
</evidence>
<dbReference type="EMBL" id="LR824541">
    <property type="protein sequence ID" value="CAH1635408.1"/>
    <property type="molecule type" value="Genomic_DNA"/>
</dbReference>
<dbReference type="Gene3D" id="3.90.550.10">
    <property type="entry name" value="Spore Coat Polysaccharide Biosynthesis Protein SpsA, Chain A"/>
    <property type="match status" value="1"/>
</dbReference>
<dbReference type="Pfam" id="PF00535">
    <property type="entry name" value="Glycos_transf_2"/>
    <property type="match status" value="1"/>
</dbReference>
<evidence type="ECO:0000259" key="2">
    <source>
        <dbReference type="Pfam" id="PF00535"/>
    </source>
</evidence>
<dbReference type="PANTHER" id="PTHR10859">
    <property type="entry name" value="GLYCOSYL TRANSFERASE"/>
    <property type="match status" value="1"/>
</dbReference>
<dbReference type="InterPro" id="IPR001173">
    <property type="entry name" value="Glyco_trans_2-like"/>
</dbReference>
<dbReference type="PANTHER" id="PTHR10859:SF91">
    <property type="entry name" value="DOLICHYL-PHOSPHATE BETA-GLUCOSYLTRANSFERASE"/>
    <property type="match status" value="1"/>
</dbReference>
<reference evidence="3" key="1">
    <citation type="submission" date="2022-02" db="EMBL/GenBank/DDBJ databases">
        <authorList>
            <person name="King R."/>
        </authorList>
    </citation>
    <scope>NUCLEOTIDE SEQUENCE</scope>
</reference>
<feature type="transmembrane region" description="Helical" evidence="1">
    <location>
        <begin position="6"/>
        <end position="32"/>
    </location>
</feature>
<dbReference type="GO" id="GO:0005789">
    <property type="term" value="C:endoplasmic reticulum membrane"/>
    <property type="evidence" value="ECO:0007669"/>
    <property type="project" value="TreeGrafter"/>
</dbReference>
<gene>
    <name evidence="3" type="ORF">SPLIT_LOCUS770</name>
</gene>
<dbReference type="SUPFAM" id="SSF53448">
    <property type="entry name" value="Nucleotide-diphospho-sugar transferases"/>
    <property type="match status" value="1"/>
</dbReference>
<dbReference type="AlphaFoldDB" id="A0A9P0HU94"/>
<organism evidence="3 4">
    <name type="scientific">Spodoptera littoralis</name>
    <name type="common">Egyptian cotton leafworm</name>
    <dbReference type="NCBI Taxonomy" id="7109"/>
    <lineage>
        <taxon>Eukaryota</taxon>
        <taxon>Metazoa</taxon>
        <taxon>Ecdysozoa</taxon>
        <taxon>Arthropoda</taxon>
        <taxon>Hexapoda</taxon>
        <taxon>Insecta</taxon>
        <taxon>Pterygota</taxon>
        <taxon>Neoptera</taxon>
        <taxon>Endopterygota</taxon>
        <taxon>Lepidoptera</taxon>
        <taxon>Glossata</taxon>
        <taxon>Ditrysia</taxon>
        <taxon>Noctuoidea</taxon>
        <taxon>Noctuidae</taxon>
        <taxon>Amphipyrinae</taxon>
        <taxon>Spodoptera</taxon>
    </lineage>
</organism>
<sequence length="153" mass="17822">MDFLVFLWIIITYGLAAAITLLITISIIIYLVTNPYPEMERFEEEKMYNDPKSNSRMRFPNIEEPHSVHLSVIVPAYNEQDRLPPMLDEAIDFLECRVKEHPSYKYEIIVVSDGSRDKTVQVAQKYAEKHAVRKLGACNLLKTEGREVLFDWV</sequence>
<evidence type="ECO:0000313" key="4">
    <source>
        <dbReference type="Proteomes" id="UP001153321"/>
    </source>
</evidence>
<dbReference type="Proteomes" id="UP001153321">
    <property type="component" value="Chromosome 10"/>
</dbReference>